<evidence type="ECO:0000256" key="8">
    <source>
        <dbReference type="ARBA" id="ARBA00022840"/>
    </source>
</evidence>
<evidence type="ECO:0000256" key="6">
    <source>
        <dbReference type="ARBA" id="ARBA00022723"/>
    </source>
</evidence>
<evidence type="ECO:0000256" key="3">
    <source>
        <dbReference type="ARBA" id="ARBA00019010"/>
    </source>
</evidence>
<name>A0ABR4XJB7_9PORP</name>
<keyword evidence="8" id="KW-0067">ATP-binding</keyword>
<comment type="subcellular location">
    <subcellularLocation>
        <location evidence="1">Cytoplasm</location>
    </subcellularLocation>
</comment>
<gene>
    <name evidence="11" type="ORF">HQ43_06810</name>
</gene>
<dbReference type="EMBL" id="JQZV01000013">
    <property type="protein sequence ID" value="KGN91793.1"/>
    <property type="molecule type" value="Genomic_DNA"/>
</dbReference>
<dbReference type="PANTHER" id="PTHR33540:SF2">
    <property type="entry name" value="TRNA THREONYLCARBAMOYLADENOSINE BIOSYNTHESIS PROTEIN TSAE"/>
    <property type="match status" value="1"/>
</dbReference>
<evidence type="ECO:0000256" key="4">
    <source>
        <dbReference type="ARBA" id="ARBA00022490"/>
    </source>
</evidence>
<accession>A0ABR4XJB7</accession>
<comment type="caution">
    <text evidence="11">The sequence shown here is derived from an EMBL/GenBank/DDBJ whole genome shotgun (WGS) entry which is preliminary data.</text>
</comment>
<dbReference type="SUPFAM" id="SSF52540">
    <property type="entry name" value="P-loop containing nucleoside triphosphate hydrolases"/>
    <property type="match status" value="1"/>
</dbReference>
<keyword evidence="9" id="KW-0460">Magnesium</keyword>
<sequence>MTFHKRYKLEQLSEVAKELIDSFPEARVFAFYANMGVGKTTLIKSICSLLGVEETTASPTFAIVNEYKGGVGFESVYHFDCYRLETSNDAFNVGAEDYLESGRYCFIEWPEVLEPFMPDGTIKVEIESSADGTRVMRAFPFFS</sequence>
<evidence type="ECO:0000313" key="12">
    <source>
        <dbReference type="Proteomes" id="UP000030101"/>
    </source>
</evidence>
<evidence type="ECO:0000256" key="10">
    <source>
        <dbReference type="ARBA" id="ARBA00032441"/>
    </source>
</evidence>
<comment type="similarity">
    <text evidence="2">Belongs to the TsaE family.</text>
</comment>
<evidence type="ECO:0000256" key="1">
    <source>
        <dbReference type="ARBA" id="ARBA00004496"/>
    </source>
</evidence>
<keyword evidence="7" id="KW-0547">Nucleotide-binding</keyword>
<dbReference type="Proteomes" id="UP000030101">
    <property type="component" value="Unassembled WGS sequence"/>
</dbReference>
<dbReference type="Pfam" id="PF02367">
    <property type="entry name" value="TsaE"/>
    <property type="match status" value="1"/>
</dbReference>
<evidence type="ECO:0000256" key="7">
    <source>
        <dbReference type="ARBA" id="ARBA00022741"/>
    </source>
</evidence>
<dbReference type="InterPro" id="IPR027417">
    <property type="entry name" value="P-loop_NTPase"/>
</dbReference>
<dbReference type="RefSeq" id="WP_036791290.1">
    <property type="nucleotide sequence ID" value="NZ_JQZV01000013.1"/>
</dbReference>
<evidence type="ECO:0000256" key="9">
    <source>
        <dbReference type="ARBA" id="ARBA00022842"/>
    </source>
</evidence>
<proteinExistence type="inferred from homology"/>
<keyword evidence="6" id="KW-0479">Metal-binding</keyword>
<keyword evidence="5" id="KW-0819">tRNA processing</keyword>
<organism evidence="11 12">
    <name type="scientific">Porphyromonas canoris</name>
    <dbReference type="NCBI Taxonomy" id="36875"/>
    <lineage>
        <taxon>Bacteria</taxon>
        <taxon>Pseudomonadati</taxon>
        <taxon>Bacteroidota</taxon>
        <taxon>Bacteroidia</taxon>
        <taxon>Bacteroidales</taxon>
        <taxon>Porphyromonadaceae</taxon>
        <taxon>Porphyromonas</taxon>
    </lineage>
</organism>
<keyword evidence="12" id="KW-1185">Reference proteome</keyword>
<evidence type="ECO:0000256" key="5">
    <source>
        <dbReference type="ARBA" id="ARBA00022694"/>
    </source>
</evidence>
<keyword evidence="4" id="KW-0963">Cytoplasm</keyword>
<dbReference type="NCBIfam" id="TIGR00150">
    <property type="entry name" value="T6A_YjeE"/>
    <property type="match status" value="1"/>
</dbReference>
<dbReference type="Gene3D" id="3.40.50.300">
    <property type="entry name" value="P-loop containing nucleotide triphosphate hydrolases"/>
    <property type="match status" value="1"/>
</dbReference>
<evidence type="ECO:0000313" key="11">
    <source>
        <dbReference type="EMBL" id="KGN91793.1"/>
    </source>
</evidence>
<evidence type="ECO:0000256" key="2">
    <source>
        <dbReference type="ARBA" id="ARBA00007599"/>
    </source>
</evidence>
<dbReference type="InterPro" id="IPR003442">
    <property type="entry name" value="T6A_TsaE"/>
</dbReference>
<reference evidence="11 12" key="1">
    <citation type="submission" date="2014-08" db="EMBL/GenBank/DDBJ databases">
        <title>Porphyromonas canoris strain:OH2762 Genome sequencing.</title>
        <authorList>
            <person name="Wallis C."/>
            <person name="Deusch O."/>
            <person name="O'Flynn C."/>
            <person name="Davis I."/>
            <person name="Jospin G."/>
            <person name="Darling A.E."/>
            <person name="Coil D.A."/>
            <person name="Alexiev A."/>
            <person name="Horsfall A."/>
            <person name="Kirkwood N."/>
            <person name="Harris S."/>
            <person name="Eisen J.A."/>
        </authorList>
    </citation>
    <scope>NUCLEOTIDE SEQUENCE [LARGE SCALE GENOMIC DNA]</scope>
    <source>
        <strain evidence="12">COT-108 OH2762</strain>
    </source>
</reference>
<protein>
    <recommendedName>
        <fullName evidence="3">tRNA threonylcarbamoyladenosine biosynthesis protein TsaE</fullName>
    </recommendedName>
    <alternativeName>
        <fullName evidence="10">t(6)A37 threonylcarbamoyladenosine biosynthesis protein TsaE</fullName>
    </alternativeName>
</protein>
<dbReference type="PANTHER" id="PTHR33540">
    <property type="entry name" value="TRNA THREONYLCARBAMOYLADENOSINE BIOSYNTHESIS PROTEIN TSAE"/>
    <property type="match status" value="1"/>
</dbReference>